<dbReference type="EMBL" id="JBGMEK010000015">
    <property type="protein sequence ID" value="MFA0811039.1"/>
    <property type="molecule type" value="Genomic_DNA"/>
</dbReference>
<evidence type="ECO:0000313" key="2">
    <source>
        <dbReference type="Proteomes" id="UP001569428"/>
    </source>
</evidence>
<reference evidence="1 2" key="1">
    <citation type="submission" date="2024-08" db="EMBL/GenBank/DDBJ databases">
        <authorList>
            <person name="Ishaq N."/>
        </authorList>
    </citation>
    <scope>NUCLEOTIDE SEQUENCE [LARGE SCALE GENOMIC DNA]</scope>
    <source>
        <strain evidence="1 2">DSM 18651</strain>
    </source>
</reference>
<proteinExistence type="predicted"/>
<keyword evidence="2" id="KW-1185">Reference proteome</keyword>
<evidence type="ECO:0000313" key="1">
    <source>
        <dbReference type="EMBL" id="MFA0811039.1"/>
    </source>
</evidence>
<dbReference type="Pfam" id="PF19924">
    <property type="entry name" value="DUF6387"/>
    <property type="match status" value="1"/>
</dbReference>
<name>A0ABV4NZ21_9GAMM</name>
<sequence>MSQSLQSRANNSEIGMTSSFLKARELFRIDDYKELNKQSDRALFEFLASRSNTCSWLSHLTRGNLFKLNVCDLEIPEEMESPFLAFREDDTEYKKLKSFDISEYLSSDQGVEETIDSSTWTPTWLRSQQYVCSSVRPMGVGDVIRMFDDLEDGAPEGFSEEEFAEDVAESRARYRQNEEIYPELEKTSIDQYYREAFGYHDGLTALTIDLAARDDQIIGELKELLPRLRELIQLEPDRAYSANRKEQLFLGPSLQKRDTRRIDMDKVRDYRVPALIDLYIWSIVEGEHLSNADFLRLVFPGDTRTDELVNEDKIKKVCLPYAFRCMKTELLSTLHRSLDWEEKKNWKNSIS</sequence>
<gene>
    <name evidence="1" type="ORF">ACCI49_08910</name>
</gene>
<organism evidence="1 2">
    <name type="scientific">Microbulbifer epialgicus</name>
    <dbReference type="NCBI Taxonomy" id="393907"/>
    <lineage>
        <taxon>Bacteria</taxon>
        <taxon>Pseudomonadati</taxon>
        <taxon>Pseudomonadota</taxon>
        <taxon>Gammaproteobacteria</taxon>
        <taxon>Cellvibrionales</taxon>
        <taxon>Microbulbiferaceae</taxon>
        <taxon>Microbulbifer</taxon>
    </lineage>
</organism>
<dbReference type="InterPro" id="IPR045664">
    <property type="entry name" value="DUF6387"/>
</dbReference>
<accession>A0ABV4NZ21</accession>
<protein>
    <submittedName>
        <fullName evidence="1">DUF6387 family protein</fullName>
    </submittedName>
</protein>
<dbReference type="Proteomes" id="UP001569428">
    <property type="component" value="Unassembled WGS sequence"/>
</dbReference>
<comment type="caution">
    <text evidence="1">The sequence shown here is derived from an EMBL/GenBank/DDBJ whole genome shotgun (WGS) entry which is preliminary data.</text>
</comment>